<keyword evidence="2" id="KW-1185">Reference proteome</keyword>
<sequence length="60" mass="7183">MNFHPQTDSYHSSIGMTPFKSLYGRRCSFPIDWFEVGEVTLIRLELVHQAMEKFRIIHER</sequence>
<evidence type="ECO:0000313" key="2">
    <source>
        <dbReference type="Proteomes" id="UP001234989"/>
    </source>
</evidence>
<name>A0AAF0V6Z2_SOLVR</name>
<dbReference type="AlphaFoldDB" id="A0AAF0V6Z2"/>
<gene>
    <name evidence="1" type="ORF">MTR67_051291</name>
</gene>
<organism evidence="1 2">
    <name type="scientific">Solanum verrucosum</name>
    <dbReference type="NCBI Taxonomy" id="315347"/>
    <lineage>
        <taxon>Eukaryota</taxon>
        <taxon>Viridiplantae</taxon>
        <taxon>Streptophyta</taxon>
        <taxon>Embryophyta</taxon>
        <taxon>Tracheophyta</taxon>
        <taxon>Spermatophyta</taxon>
        <taxon>Magnoliopsida</taxon>
        <taxon>eudicotyledons</taxon>
        <taxon>Gunneridae</taxon>
        <taxon>Pentapetalae</taxon>
        <taxon>asterids</taxon>
        <taxon>lamiids</taxon>
        <taxon>Solanales</taxon>
        <taxon>Solanaceae</taxon>
        <taxon>Solanoideae</taxon>
        <taxon>Solaneae</taxon>
        <taxon>Solanum</taxon>
    </lineage>
</organism>
<proteinExistence type="predicted"/>
<dbReference type="EMBL" id="CP133623">
    <property type="protein sequence ID" value="WMV57906.1"/>
    <property type="molecule type" value="Genomic_DNA"/>
</dbReference>
<dbReference type="Proteomes" id="UP001234989">
    <property type="component" value="Chromosome 12"/>
</dbReference>
<evidence type="ECO:0000313" key="1">
    <source>
        <dbReference type="EMBL" id="WMV57906.1"/>
    </source>
</evidence>
<reference evidence="1" key="1">
    <citation type="submission" date="2023-08" db="EMBL/GenBank/DDBJ databases">
        <title>A de novo genome assembly of Solanum verrucosum Schlechtendal, a Mexican diploid species geographically isolated from the other diploid A-genome species in potato relatives.</title>
        <authorList>
            <person name="Hosaka K."/>
        </authorList>
    </citation>
    <scope>NUCLEOTIDE SEQUENCE</scope>
    <source>
        <tissue evidence="1">Young leaves</tissue>
    </source>
</reference>
<accession>A0AAF0V6Z2</accession>
<protein>
    <submittedName>
        <fullName evidence="1">Uncharacterized protein</fullName>
    </submittedName>
</protein>